<organism evidence="2">
    <name type="scientific">Erwinia amylovora ATCC BAA-2158</name>
    <dbReference type="NCBI Taxonomy" id="889211"/>
    <lineage>
        <taxon>Bacteria</taxon>
        <taxon>Pseudomonadati</taxon>
        <taxon>Pseudomonadota</taxon>
        <taxon>Gammaproteobacteria</taxon>
        <taxon>Enterobacterales</taxon>
        <taxon>Erwiniaceae</taxon>
        <taxon>Erwinia</taxon>
    </lineage>
</organism>
<gene>
    <name evidence="2" type="ORF">EAIL5_3080</name>
</gene>
<dbReference type="Pfam" id="PF05488">
    <property type="entry name" value="PAAR_motif"/>
    <property type="match status" value="1"/>
</dbReference>
<reference evidence="2" key="1">
    <citation type="journal article" date="2011" name="J. Bacteriol.">
        <title>Genome Sequence of an Erwinia amylovora Strain with Pathogenicity Restricted to Rubus Plants.</title>
        <authorList>
            <person name="Powney R."/>
            <person name="Smits T.H."/>
            <person name="Sawbridge T."/>
            <person name="Frey B."/>
            <person name="Blom J."/>
            <person name="Frey J.E."/>
            <person name="Plummer K.M."/>
            <person name="Beer S.V."/>
            <person name="Luck J."/>
            <person name="Duffy B."/>
            <person name="Rodoni B."/>
        </authorList>
    </citation>
    <scope>NUCLEOTIDE SEQUENCE</scope>
    <source>
        <strain evidence="2">ATCC BAA-2158</strain>
    </source>
</reference>
<dbReference type="Gene3D" id="2.60.200.60">
    <property type="match status" value="2"/>
</dbReference>
<evidence type="ECO:0000313" key="2">
    <source>
        <dbReference type="EMBL" id="CBX81900.1"/>
    </source>
</evidence>
<proteinExistence type="predicted"/>
<sequence length="353" mass="35470">MGKPAARARIDNGAHSGPIQSGSPDVIIGGFPAARKGDTLSCSQHGGGIIVGGSASVIVNGRPLARRGDKTQCHSGGKPPAQPPKAAPPQYWGATLAKNAAKDGLLHGDLYDARMLGAFASTEDKTGDGDPDSASLGFAWADLTLGNMKSGSLLRGESRTKVAFGNAGGTYYGYSGDTYGINTNATASGIQYGGTAASGTQGGLYGSISGDVTVASAEAKAALEIYNDSKGRYGFSAEAGAEAAPIKAEAVANINIYGVIVTEAKIGGGIGGVGASAGAAFYIDTTDYSVNAKIMGELALILGLNGDVNIKIAGKPIYELFYDDKDGSSEINIVSDSGSGDINSGCKTVLIGN</sequence>
<keyword evidence="2" id="KW-0966">Cell projection</keyword>
<keyword evidence="2" id="KW-0969">Cilium</keyword>
<dbReference type="AlphaFoldDB" id="E5B8U5"/>
<keyword evidence="2" id="KW-0282">Flagellum</keyword>
<accession>E5B8U5</accession>
<name>E5B8U5_ERWAM</name>
<protein>
    <submittedName>
        <fullName evidence="2">Flagellar L-ring protein</fullName>
    </submittedName>
</protein>
<feature type="region of interest" description="Disordered" evidence="1">
    <location>
        <begin position="1"/>
        <end position="24"/>
    </location>
</feature>
<feature type="region of interest" description="Disordered" evidence="1">
    <location>
        <begin position="66"/>
        <end position="90"/>
    </location>
</feature>
<dbReference type="EMBL" id="FR719195">
    <property type="protein sequence ID" value="CBX81900.1"/>
    <property type="molecule type" value="Genomic_DNA"/>
</dbReference>
<dbReference type="InterPro" id="IPR008727">
    <property type="entry name" value="PAAR_motif"/>
</dbReference>
<evidence type="ECO:0000256" key="1">
    <source>
        <dbReference type="SAM" id="MobiDB-lite"/>
    </source>
</evidence>